<reference evidence="1 2" key="1">
    <citation type="journal article" date="2016" name="Nat. Commun.">
        <title>Thousands of microbial genomes shed light on interconnected biogeochemical processes in an aquifer system.</title>
        <authorList>
            <person name="Anantharaman K."/>
            <person name="Brown C.T."/>
            <person name="Hug L.A."/>
            <person name="Sharon I."/>
            <person name="Castelle C.J."/>
            <person name="Probst A.J."/>
            <person name="Thomas B.C."/>
            <person name="Singh A."/>
            <person name="Wilkins M.J."/>
            <person name="Karaoz U."/>
            <person name="Brodie E.L."/>
            <person name="Williams K.H."/>
            <person name="Hubbard S.S."/>
            <person name="Banfield J.F."/>
        </authorList>
    </citation>
    <scope>NUCLEOTIDE SEQUENCE [LARGE SCALE GENOMIC DNA]</scope>
</reference>
<proteinExistence type="predicted"/>
<dbReference type="EMBL" id="MHKI01000008">
    <property type="protein sequence ID" value="OGY87498.1"/>
    <property type="molecule type" value="Genomic_DNA"/>
</dbReference>
<gene>
    <name evidence="1" type="ORF">A2319_03990</name>
</gene>
<protein>
    <submittedName>
        <fullName evidence="1">Uncharacterized protein</fullName>
    </submittedName>
</protein>
<dbReference type="Proteomes" id="UP000176420">
    <property type="component" value="Unassembled WGS sequence"/>
</dbReference>
<evidence type="ECO:0000313" key="1">
    <source>
        <dbReference type="EMBL" id="OGY87498.1"/>
    </source>
</evidence>
<dbReference type="AlphaFoldDB" id="A0A1G2BE44"/>
<comment type="caution">
    <text evidence="1">The sequence shown here is derived from an EMBL/GenBank/DDBJ whole genome shotgun (WGS) entry which is preliminary data.</text>
</comment>
<sequence>MPEKVTGREKQPFVYELLKQTEMRVADRNEVIHIIGLKKNSPEFFQLQTAGVDLIALEEGRVTRGELLDAGYVFLNRLGAGEKPILNAIIPYGKPEERQTLDIGSKVLLDKNEFDAVLQYQQQHPEEYGTNGIEIGELRRDMMTFFGESLKESEDVRNKAVSAFRAAQGKIIKDPKYAQDVEILKIFFDKLLKDTQSAGQVLNYIMDECLAGINLTFVRGIPVDVVPQRLSKLSNAPSPFLDSGFHFDVNYDITLYTHDATKTRRLNMPVIHLLARGLNEMGGSLNDSHDQQYITSGQYAREIYPNKPSSENITIQSTTSEETIDLIAFRLLFRAREYLKC</sequence>
<organism evidence="1 2">
    <name type="scientific">Candidatus Kerfeldbacteria bacterium RIFOXYB2_FULL_38_14</name>
    <dbReference type="NCBI Taxonomy" id="1798547"/>
    <lineage>
        <taxon>Bacteria</taxon>
        <taxon>Candidatus Kerfeldiibacteriota</taxon>
    </lineage>
</organism>
<accession>A0A1G2BE44</accession>
<name>A0A1G2BE44_9BACT</name>
<evidence type="ECO:0000313" key="2">
    <source>
        <dbReference type="Proteomes" id="UP000176420"/>
    </source>
</evidence>